<sequence length="49" mass="5093">MALPSFALRELQRVHAALRFDGSSLSDGAMSIGMTWSTVASGPSSGLPQ</sequence>
<accession>A0A6J7LMV2</accession>
<dbReference type="EMBL" id="CAFBNE010000179">
    <property type="protein sequence ID" value="CAB4969686.1"/>
    <property type="molecule type" value="Genomic_DNA"/>
</dbReference>
<proteinExistence type="predicted"/>
<evidence type="ECO:0000313" key="1">
    <source>
        <dbReference type="EMBL" id="CAB4969686.1"/>
    </source>
</evidence>
<protein>
    <submittedName>
        <fullName evidence="1">Unannotated protein</fullName>
    </submittedName>
</protein>
<organism evidence="1">
    <name type="scientific">freshwater metagenome</name>
    <dbReference type="NCBI Taxonomy" id="449393"/>
    <lineage>
        <taxon>unclassified sequences</taxon>
        <taxon>metagenomes</taxon>
        <taxon>ecological metagenomes</taxon>
    </lineage>
</organism>
<name>A0A6J7LMV2_9ZZZZ</name>
<dbReference type="AlphaFoldDB" id="A0A6J7LMV2"/>
<gene>
    <name evidence="1" type="ORF">UFOPK3772_03260</name>
</gene>
<reference evidence="1" key="1">
    <citation type="submission" date="2020-05" db="EMBL/GenBank/DDBJ databases">
        <authorList>
            <person name="Chiriac C."/>
            <person name="Salcher M."/>
            <person name="Ghai R."/>
            <person name="Kavagutti S V."/>
        </authorList>
    </citation>
    <scope>NUCLEOTIDE SEQUENCE</scope>
</reference>